<keyword evidence="2" id="KW-1003">Cell membrane</keyword>
<feature type="chain" id="PRO_5003670302" evidence="7">
    <location>
        <begin position="28"/>
        <end position="220"/>
    </location>
</feature>
<evidence type="ECO:0000256" key="4">
    <source>
        <dbReference type="ARBA" id="ARBA00022989"/>
    </source>
</evidence>
<keyword evidence="4 6" id="KW-1133">Transmembrane helix</keyword>
<dbReference type="RefSeq" id="WP_003349066.1">
    <property type="nucleotide sequence ID" value="NZ_ADWW01000004.1"/>
</dbReference>
<reference evidence="8 9" key="1">
    <citation type="journal article" date="2015" name="BMC Genomics">
        <title>Transcriptome analysis of thermophilic methylotrophic Bacillus methanolicus MGA3 using RNA-sequencing provides detailed insights into its previously uncharted transcriptional landscape.</title>
        <authorList>
            <person name="Irla M."/>
            <person name="Neshat A."/>
            <person name="Brautaset T."/>
            <person name="Ruckert C."/>
            <person name="Kalinowski J."/>
            <person name="Wendisch V.F."/>
        </authorList>
    </citation>
    <scope>NUCLEOTIDE SEQUENCE [LARGE SCALE GENOMIC DNA]</scope>
    <source>
        <strain evidence="9">MGA3 / ATCC 53907</strain>
    </source>
</reference>
<evidence type="ECO:0000256" key="2">
    <source>
        <dbReference type="ARBA" id="ARBA00022475"/>
    </source>
</evidence>
<dbReference type="GO" id="GO:0044781">
    <property type="term" value="P:bacterial-type flagellum organization"/>
    <property type="evidence" value="ECO:0007669"/>
    <property type="project" value="InterPro"/>
</dbReference>
<dbReference type="OrthoDB" id="2376965at2"/>
<organism evidence="8 9">
    <name type="scientific">Bacillus methanolicus (strain MGA3 / ATCC 53907)</name>
    <dbReference type="NCBI Taxonomy" id="796606"/>
    <lineage>
        <taxon>Bacteria</taxon>
        <taxon>Bacillati</taxon>
        <taxon>Bacillota</taxon>
        <taxon>Bacilli</taxon>
        <taxon>Bacillales</taxon>
        <taxon>Bacillaceae</taxon>
        <taxon>Bacillus</taxon>
    </lineage>
</organism>
<sequence>MQKLRLIGKVALLVLLALLGSRSWAFAEQVNNSVKDCIEHPDRCEENSVLNKHEKQSKAGGDPVGLNVWDFFRMIFATLFVVALLYFILKLINKKTMVYKRTQLIENIGGANLGGNRSIQMVKVGNRLLVVGVGENIQLLKEIDDPDEFRQIITEYNDKMEQLVQPSDFVTKVIQRTRKTFAAKEDHSQFKMLLKKQLDELKNERKKFFEGMEQKGKDER</sequence>
<protein>
    <submittedName>
        <fullName evidence="8">Flagellar protein</fullName>
    </submittedName>
</protein>
<keyword evidence="9" id="KW-1185">Reference proteome</keyword>
<dbReference type="EMBL" id="CP007739">
    <property type="protein sequence ID" value="AIE59664.1"/>
    <property type="molecule type" value="Genomic_DNA"/>
</dbReference>
<dbReference type="GO" id="GO:0016020">
    <property type="term" value="C:membrane"/>
    <property type="evidence" value="ECO:0007669"/>
    <property type="project" value="InterPro"/>
</dbReference>
<keyword evidence="7" id="KW-0732">Signal</keyword>
<evidence type="ECO:0000256" key="3">
    <source>
        <dbReference type="ARBA" id="ARBA00022692"/>
    </source>
</evidence>
<dbReference type="AlphaFoldDB" id="I3DZC3"/>
<accession>I3DZC3</accession>
<keyword evidence="3 6" id="KW-0812">Transmembrane</keyword>
<keyword evidence="8" id="KW-0969">Cilium</keyword>
<dbReference type="InterPro" id="IPR022781">
    <property type="entry name" value="Flagellar_biosynth_FliO"/>
</dbReference>
<evidence type="ECO:0000256" key="7">
    <source>
        <dbReference type="SAM" id="SignalP"/>
    </source>
</evidence>
<dbReference type="Proteomes" id="UP000027602">
    <property type="component" value="Chromosome"/>
</dbReference>
<gene>
    <name evidence="8" type="ORF">BMMGA3_06180</name>
</gene>
<evidence type="ECO:0000256" key="1">
    <source>
        <dbReference type="ARBA" id="ARBA00004236"/>
    </source>
</evidence>
<keyword evidence="8" id="KW-0966">Cell projection</keyword>
<name>I3DZC3_BACMM</name>
<evidence type="ECO:0000256" key="5">
    <source>
        <dbReference type="ARBA" id="ARBA00023136"/>
    </source>
</evidence>
<comment type="subcellular location">
    <subcellularLocation>
        <location evidence="1">Cell membrane</location>
    </subcellularLocation>
</comment>
<dbReference type="KEGG" id="bmet:BMMGA3_06180"/>
<dbReference type="HOGENOM" id="CLU_105734_0_0_9"/>
<keyword evidence="8" id="KW-0282">Flagellum</keyword>
<feature type="signal peptide" evidence="7">
    <location>
        <begin position="1"/>
        <end position="27"/>
    </location>
</feature>
<proteinExistence type="predicted"/>
<evidence type="ECO:0000313" key="9">
    <source>
        <dbReference type="Proteomes" id="UP000027602"/>
    </source>
</evidence>
<keyword evidence="5 6" id="KW-0472">Membrane</keyword>
<evidence type="ECO:0000256" key="6">
    <source>
        <dbReference type="SAM" id="Phobius"/>
    </source>
</evidence>
<dbReference type="eggNOG" id="COG3190">
    <property type="taxonomic scope" value="Bacteria"/>
</dbReference>
<feature type="transmembrane region" description="Helical" evidence="6">
    <location>
        <begin position="71"/>
        <end position="92"/>
    </location>
</feature>
<evidence type="ECO:0000313" key="8">
    <source>
        <dbReference type="EMBL" id="AIE59664.1"/>
    </source>
</evidence>
<dbReference type="Pfam" id="PF04347">
    <property type="entry name" value="FliO"/>
    <property type="match status" value="1"/>
</dbReference>
<dbReference type="STRING" id="796606.BMMGA3_06180"/>